<sequence length="1350" mass="140558">MHTPHPFSRRITASIAALVALPVLAASTLVGGGPAAAVDTPPTPAVLYTFDQNPSAATIANQGSLGSAFDARVRNATSLPRGTGPVAGSGASGLFPGGAQGSSTTAAPYLDIPAGLFADTSAMTVSTWIKWDGANAGQLPWSYIIGSDALPRDNWGLYHVPNEGGQSKAAANTGTEVKAVSSTPLPTNTWAQITTVATTDSVSYYINGSLVRTEAVSLDFAKLASPSSTRSGLIGRVPWAGPYAAFFGGQFDDFAVYRTALTAEQVSNAYLEDAGAIVSVERQSFSVSTAAKVAPALPASVNVTRESGPATAAITWDAVPASAYATAGATFTVNGTVAGWSTPFTTTVTVTARPTEPIAVDFGQDTGEFRGGASGTLYGLGDEGSPTQALVNGAAMTNVSQKPPFGTQHPGGDAFTVEKTFFDKYGEGLYLYTQDYYPDWPYNGGKRPGDDRSYVRDASGRLTDDFTSAPNGVWDYLEVLEIVVDEVAREAENPEKYVFIPFNEVDLQWLNSDDLYNRYMHVGNQPNSFTPGGATDWKAAWDVITATYAKHGLARPQIAGPGDAAWRGEGNIKTFLNMARATNTVPDIYVWHELRGYQWLPDRASDFRRYAAEVGIAAADIPSINITEWGASTDMSSPANLLRWFAGFEAAKIDAQTAYWTASGTLSDNQAKVNAANGGWWLFKWYGDMTGSRTAAVTTNREKAIAAIDRDADRAQVIVAGIPDGRDGALTLNGLDSATFGSSVDVEVREAVVSGTDGIAGTPRVVLADDAVSVVNGRVELRIPSANSSSAYQVVVTPAATRDVEAAAAAQGERHVIEAEATRLTAAATRTPDGYRASGDRDVSGFAAVGSRADWTVSVAQAGLYRLQILGATPGRAAQHAVFVDGAFSTLAQYGANAIKPSNVRTVARGSAEVYVALSAGTHTVGVRTSKDGATLLPGAGADGGVTLDRFELVRVGDTANTESVEYPATGFRLIDGATLSGGRLSLETGERADLYPSTFESGYYDLAVAWEGAAGTSLTVDVNGRRAGTFAPGTTTVRVHLPEGISEVELASTGSVRVGSVTTTRAVAGDASIVRVQAEDLATVDLGGTAAVAGFGGALTNGSGTGYVTGLGITDANPANEGTLTVPRLPGFDKAGAYDAVVHYSNDDIEGTHDYNPQVVDLGLQAEEAGTTGLVGRTTFRYTYSSSNFWEAVLPLDLATDSGPVTFGNTRSTLFIDEGPTTSTSDDRVLPGYAVAPDVDWIDFAPFVLPAQETKLNVVSTAAVRCISGKAVVTVTSVNRDAVPVDVTMTRGTTVKSFASVVPGKAATHAFSTRLAVLPAGDVSVAVSRSGGGAGAHTQTVAHPALTCR</sequence>
<keyword evidence="1" id="KW-0732">Signal</keyword>
<dbReference type="Pfam" id="PF13385">
    <property type="entry name" value="Laminin_G_3"/>
    <property type="match status" value="1"/>
</dbReference>
<evidence type="ECO:0000259" key="2">
    <source>
        <dbReference type="Pfam" id="PF07532"/>
    </source>
</evidence>
<dbReference type="EMBL" id="PZPL01000001">
    <property type="protein sequence ID" value="PTL72557.1"/>
    <property type="molecule type" value="Genomic_DNA"/>
</dbReference>
<dbReference type="SUPFAM" id="SSF49899">
    <property type="entry name" value="Concanavalin A-like lectins/glucanases"/>
    <property type="match status" value="1"/>
</dbReference>
<dbReference type="Pfam" id="PF07532">
    <property type="entry name" value="Big_4"/>
    <property type="match status" value="1"/>
</dbReference>
<dbReference type="InterPro" id="IPR011081">
    <property type="entry name" value="Big_4"/>
</dbReference>
<dbReference type="InterPro" id="IPR005084">
    <property type="entry name" value="CBM6"/>
</dbReference>
<evidence type="ECO:0000259" key="3">
    <source>
        <dbReference type="Pfam" id="PF16990"/>
    </source>
</evidence>
<evidence type="ECO:0000313" key="5">
    <source>
        <dbReference type="Proteomes" id="UP000241085"/>
    </source>
</evidence>
<feature type="signal peptide" evidence="1">
    <location>
        <begin position="1"/>
        <end position="25"/>
    </location>
</feature>
<dbReference type="Pfam" id="PF16990">
    <property type="entry name" value="CBM_35"/>
    <property type="match status" value="1"/>
</dbReference>
<keyword evidence="5" id="KW-1185">Reference proteome</keyword>
<dbReference type="InterPro" id="IPR017853">
    <property type="entry name" value="GH"/>
</dbReference>
<dbReference type="InterPro" id="IPR008979">
    <property type="entry name" value="Galactose-bd-like_sf"/>
</dbReference>
<dbReference type="Proteomes" id="UP000241085">
    <property type="component" value="Unassembled WGS sequence"/>
</dbReference>
<dbReference type="Gene3D" id="2.60.120.260">
    <property type="entry name" value="Galactose-binding domain-like"/>
    <property type="match status" value="2"/>
</dbReference>
<comment type="caution">
    <text evidence="4">The sequence shown here is derived from an EMBL/GenBank/DDBJ whole genome shotgun (WGS) entry which is preliminary data.</text>
</comment>
<dbReference type="Gene3D" id="2.60.120.200">
    <property type="match status" value="1"/>
</dbReference>
<dbReference type="SUPFAM" id="SSF51445">
    <property type="entry name" value="(Trans)glycosidases"/>
    <property type="match status" value="1"/>
</dbReference>
<protein>
    <submittedName>
        <fullName evidence="4">Uncharacterized protein</fullName>
    </submittedName>
</protein>
<evidence type="ECO:0000256" key="1">
    <source>
        <dbReference type="SAM" id="SignalP"/>
    </source>
</evidence>
<accession>A0A2T4USQ4</accession>
<gene>
    <name evidence="4" type="ORF">C1I63_06630</name>
</gene>
<dbReference type="RefSeq" id="WP_107574245.1">
    <property type="nucleotide sequence ID" value="NZ_PZPL01000001.1"/>
</dbReference>
<dbReference type="GO" id="GO:0030246">
    <property type="term" value="F:carbohydrate binding"/>
    <property type="evidence" value="ECO:0007669"/>
    <property type="project" value="InterPro"/>
</dbReference>
<feature type="domain" description="Bacterial Ig-like" evidence="2">
    <location>
        <begin position="285"/>
        <end position="339"/>
    </location>
</feature>
<feature type="domain" description="CBM6" evidence="3">
    <location>
        <begin position="816"/>
        <end position="929"/>
    </location>
</feature>
<evidence type="ECO:0000313" key="4">
    <source>
        <dbReference type="EMBL" id="PTL72557.1"/>
    </source>
</evidence>
<dbReference type="InterPro" id="IPR013320">
    <property type="entry name" value="ConA-like_dom_sf"/>
</dbReference>
<organism evidence="4 5">
    <name type="scientific">Rathayibacter caricis DSM 15933</name>
    <dbReference type="NCBI Taxonomy" id="1328867"/>
    <lineage>
        <taxon>Bacteria</taxon>
        <taxon>Bacillati</taxon>
        <taxon>Actinomycetota</taxon>
        <taxon>Actinomycetes</taxon>
        <taxon>Micrococcales</taxon>
        <taxon>Microbacteriaceae</taxon>
        <taxon>Rathayibacter</taxon>
    </lineage>
</organism>
<proteinExistence type="predicted"/>
<name>A0A2T4USQ4_9MICO</name>
<reference evidence="4 5" key="1">
    <citation type="submission" date="2018-03" db="EMBL/GenBank/DDBJ databases">
        <title>Bacteriophage NCPPB3778 and a type I-E CRISPR drive the evolution of the US Biological Select Agent, Rathayibacter toxicus.</title>
        <authorList>
            <person name="Davis E.W.II."/>
            <person name="Tabima J.F."/>
            <person name="Weisberg A.J."/>
            <person name="Dantas Lopes L."/>
            <person name="Wiseman M.S."/>
            <person name="Wiseman M.S."/>
            <person name="Pupko T."/>
            <person name="Belcher M.S."/>
            <person name="Sechler A.J."/>
            <person name="Tancos M.A."/>
            <person name="Schroeder B.K."/>
            <person name="Murray T.D."/>
            <person name="Luster D.G."/>
            <person name="Schneider W.L."/>
            <person name="Rogers E."/>
            <person name="Andreote F.D."/>
            <person name="Grunwald N.J."/>
            <person name="Putnam M.L."/>
            <person name="Chang J.H."/>
        </authorList>
    </citation>
    <scope>NUCLEOTIDE SEQUENCE [LARGE SCALE GENOMIC DNA]</scope>
    <source>
        <strain evidence="4 5">DSM 15933</strain>
    </source>
</reference>
<dbReference type="SUPFAM" id="SSF49785">
    <property type="entry name" value="Galactose-binding domain-like"/>
    <property type="match status" value="1"/>
</dbReference>
<feature type="chain" id="PRO_5038731481" evidence="1">
    <location>
        <begin position="26"/>
        <end position="1350"/>
    </location>
</feature>